<proteinExistence type="predicted"/>
<evidence type="ECO:0000313" key="1">
    <source>
        <dbReference type="EMBL" id="SEU46875.1"/>
    </source>
</evidence>
<accession>A0A1I0LWS8</accession>
<dbReference type="EMBL" id="FOHX01000027">
    <property type="protein sequence ID" value="SEU46875.1"/>
    <property type="molecule type" value="Genomic_DNA"/>
</dbReference>
<dbReference type="AlphaFoldDB" id="A0A1I0LWS8"/>
<evidence type="ECO:0000313" key="2">
    <source>
        <dbReference type="Proteomes" id="UP000199361"/>
    </source>
</evidence>
<reference evidence="1 2" key="1">
    <citation type="submission" date="2016-10" db="EMBL/GenBank/DDBJ databases">
        <authorList>
            <person name="de Groot N.N."/>
        </authorList>
    </citation>
    <scope>NUCLEOTIDE SEQUENCE [LARGE SCALE GENOMIC DNA]</scope>
    <source>
        <strain evidence="1 2">CGMCC 4.5598</strain>
    </source>
</reference>
<gene>
    <name evidence="1" type="ORF">SAMN05421811_127168</name>
</gene>
<dbReference type="RefSeq" id="WP_091094132.1">
    <property type="nucleotide sequence ID" value="NZ_FOHX01000027.1"/>
</dbReference>
<protein>
    <submittedName>
        <fullName evidence="1">Uncharacterized protein</fullName>
    </submittedName>
</protein>
<dbReference type="OrthoDB" id="4520934at2"/>
<sequence length="282" mass="30832">MAKVQRGKPSERPRILAEPEPVITGEQVASAVAVAEPMTDQSVEQVLTGQLVPPVAALADIPDAPDFTPAADGADPEAAFAHYDSTISRARAKVEKVLTKAERYWRLTAGPALKEIRDNQLYKAAGFATFERYVDERWDMSRPRAYQLIDSVRAMQALEGVTDEVPNERQLRALLPVVDQHGTEAAGQVWKLAEERGRTSGAGLDAAARDLGFLPALEAAKQDGPKPEVVWPRYEPVFRALGDLRGLRRVAVETPDRARELAARLRQAAEELEADLPAPDNG</sequence>
<organism evidence="1 2">
    <name type="scientific">Nonomuraea wenchangensis</name>
    <dbReference type="NCBI Taxonomy" id="568860"/>
    <lineage>
        <taxon>Bacteria</taxon>
        <taxon>Bacillati</taxon>
        <taxon>Actinomycetota</taxon>
        <taxon>Actinomycetes</taxon>
        <taxon>Streptosporangiales</taxon>
        <taxon>Streptosporangiaceae</taxon>
        <taxon>Nonomuraea</taxon>
    </lineage>
</organism>
<dbReference type="STRING" id="568860.SAMN05421811_127168"/>
<keyword evidence="2" id="KW-1185">Reference proteome</keyword>
<name>A0A1I0LWS8_9ACTN</name>
<dbReference type="Proteomes" id="UP000199361">
    <property type="component" value="Unassembled WGS sequence"/>
</dbReference>